<evidence type="ECO:0000259" key="4">
    <source>
        <dbReference type="Pfam" id="PF25021"/>
    </source>
</evidence>
<protein>
    <recommendedName>
        <fullName evidence="4">Teneurin NHL domain-containing protein</fullName>
    </recommendedName>
</protein>
<gene>
    <name evidence="5" type="ORF">E7027_03680</name>
</gene>
<dbReference type="PROSITE" id="PS51125">
    <property type="entry name" value="NHL"/>
    <property type="match status" value="2"/>
</dbReference>
<dbReference type="PANTHER" id="PTHR46388:SF2">
    <property type="entry name" value="NHL REPEAT-CONTAINING PROTEIN 2"/>
    <property type="match status" value="1"/>
</dbReference>
<dbReference type="SUPFAM" id="SSF101898">
    <property type="entry name" value="NHL repeat"/>
    <property type="match status" value="1"/>
</dbReference>
<dbReference type="InterPro" id="IPR056822">
    <property type="entry name" value="TEN_NHL"/>
</dbReference>
<dbReference type="Proteomes" id="UP000725649">
    <property type="component" value="Unassembled WGS sequence"/>
</dbReference>
<dbReference type="Pfam" id="PF01436">
    <property type="entry name" value="NHL"/>
    <property type="match status" value="4"/>
</dbReference>
<dbReference type="InterPro" id="IPR001258">
    <property type="entry name" value="NHL_repeat"/>
</dbReference>
<dbReference type="PANTHER" id="PTHR46388">
    <property type="entry name" value="NHL REPEAT-CONTAINING PROTEIN 2"/>
    <property type="match status" value="1"/>
</dbReference>
<sequence>MRKTITFLLMSLSSVFLGAQSFYAPGQIQDVAGTPGKRSFAGDGGDSLAARLANPLGVAVDRRGNIYFSDTLNHRIRKVDQRTGRIETVAGTGEKGFKNDGGNAEMATLNGPTGIAFDTLGNLYIADTGNQRIRMLTPNGYLYTVAGDGRKGYNGDGMRPKASSLRNPTGVAVSPRGEVYFSDTGNHLVRKIDRQTGTLINVVGTGERGNDGDGELASNTRLNRPSSLVFDDKGNLFVADTGNHQVRWIEPRKTLTFVIAGTGRRGFSGEGDRKCTDSQFSNPTGLAVDKKGRLYISDTDNQRIRRLVVESRMDSKVETVVGNGKRGYNGDSMDAWDAELAYPGALFITPHDMLYFVDTGNNLIRRVHRISTVDAPVTHHAYGTGAAQPDERNFLQVLFGIGK</sequence>
<name>A0A928DPT4_9BACT</name>
<evidence type="ECO:0000313" key="5">
    <source>
        <dbReference type="EMBL" id="MBE6421216.1"/>
    </source>
</evidence>
<dbReference type="Gene3D" id="2.120.10.30">
    <property type="entry name" value="TolB, C-terminal domain"/>
    <property type="match status" value="3"/>
</dbReference>
<proteinExistence type="predicted"/>
<evidence type="ECO:0000256" key="1">
    <source>
        <dbReference type="ARBA" id="ARBA00022737"/>
    </source>
</evidence>
<reference evidence="5" key="1">
    <citation type="submission" date="2019-04" db="EMBL/GenBank/DDBJ databases">
        <title>Evolution of Biomass-Degrading Anaerobic Consortia Revealed by Metagenomics.</title>
        <authorList>
            <person name="Peng X."/>
        </authorList>
    </citation>
    <scope>NUCLEOTIDE SEQUENCE</scope>
    <source>
        <strain evidence="5">SIG66</strain>
    </source>
</reference>
<comment type="caution">
    <text evidence="5">The sequence shown here is derived from an EMBL/GenBank/DDBJ whole genome shotgun (WGS) entry which is preliminary data.</text>
</comment>
<dbReference type="SMART" id="SM00135">
    <property type="entry name" value="LY"/>
    <property type="match status" value="3"/>
</dbReference>
<feature type="chain" id="PRO_5037503183" description="Teneurin NHL domain-containing protein" evidence="3">
    <location>
        <begin position="20"/>
        <end position="403"/>
    </location>
</feature>
<organism evidence="5 6">
    <name type="scientific">Candidatus Avelusimicrobium gallicola</name>
    <dbReference type="NCBI Taxonomy" id="2562704"/>
    <lineage>
        <taxon>Bacteria</taxon>
        <taxon>Pseudomonadati</taxon>
        <taxon>Elusimicrobiota</taxon>
        <taxon>Elusimicrobia</taxon>
        <taxon>Elusimicrobiales</taxon>
        <taxon>Elusimicrobiaceae</taxon>
        <taxon>Candidatus Avelusimicrobium</taxon>
    </lineage>
</organism>
<evidence type="ECO:0000256" key="3">
    <source>
        <dbReference type="SAM" id="SignalP"/>
    </source>
</evidence>
<dbReference type="InterPro" id="IPR011042">
    <property type="entry name" value="6-blade_b-propeller_TolB-like"/>
</dbReference>
<dbReference type="InterPro" id="IPR000033">
    <property type="entry name" value="LDLR_classB_rpt"/>
</dbReference>
<accession>A0A928DPT4</accession>
<feature type="repeat" description="NHL" evidence="2">
    <location>
        <begin position="109"/>
        <end position="139"/>
    </location>
</feature>
<feature type="signal peptide" evidence="3">
    <location>
        <begin position="1"/>
        <end position="19"/>
    </location>
</feature>
<keyword evidence="3" id="KW-0732">Signal</keyword>
<evidence type="ECO:0000313" key="6">
    <source>
        <dbReference type="Proteomes" id="UP000725649"/>
    </source>
</evidence>
<keyword evidence="1" id="KW-0677">Repeat</keyword>
<dbReference type="EMBL" id="SUVG01000004">
    <property type="protein sequence ID" value="MBE6421216.1"/>
    <property type="molecule type" value="Genomic_DNA"/>
</dbReference>
<dbReference type="Pfam" id="PF25021">
    <property type="entry name" value="TEN_NHL"/>
    <property type="match status" value="1"/>
</dbReference>
<evidence type="ECO:0000256" key="2">
    <source>
        <dbReference type="PROSITE-ProRule" id="PRU00504"/>
    </source>
</evidence>
<feature type="repeat" description="NHL" evidence="2">
    <location>
        <begin position="273"/>
        <end position="304"/>
    </location>
</feature>
<feature type="domain" description="Teneurin NHL" evidence="4">
    <location>
        <begin position="34"/>
        <end position="92"/>
    </location>
</feature>
<dbReference type="AlphaFoldDB" id="A0A928DPT4"/>